<dbReference type="Proteomes" id="UP000577362">
    <property type="component" value="Unassembled WGS sequence"/>
</dbReference>
<dbReference type="AlphaFoldDB" id="A0A840BVK1"/>
<dbReference type="Gene3D" id="1.10.530.10">
    <property type="match status" value="1"/>
</dbReference>
<protein>
    <recommendedName>
        <fullName evidence="1">Phage tail lysozyme domain-containing protein</fullName>
    </recommendedName>
</protein>
<evidence type="ECO:0000313" key="3">
    <source>
        <dbReference type="Proteomes" id="UP000577362"/>
    </source>
</evidence>
<dbReference type="RefSeq" id="WP_183316740.1">
    <property type="nucleotide sequence ID" value="NZ_JACIEN010000002.1"/>
</dbReference>
<proteinExistence type="predicted"/>
<evidence type="ECO:0000259" key="1">
    <source>
        <dbReference type="Pfam" id="PF18013"/>
    </source>
</evidence>
<gene>
    <name evidence="2" type="ORF">GGR16_002414</name>
</gene>
<reference evidence="2 3" key="1">
    <citation type="submission" date="2020-08" db="EMBL/GenBank/DDBJ databases">
        <title>Genomic Encyclopedia of Type Strains, Phase IV (KMG-IV): sequencing the most valuable type-strain genomes for metagenomic binning, comparative biology and taxonomic classification.</title>
        <authorList>
            <person name="Goeker M."/>
        </authorList>
    </citation>
    <scope>NUCLEOTIDE SEQUENCE [LARGE SCALE GENOMIC DNA]</scope>
    <source>
        <strain evidence="2 3">DSM 103737</strain>
    </source>
</reference>
<comment type="caution">
    <text evidence="2">The sequence shown here is derived from an EMBL/GenBank/DDBJ whole genome shotgun (WGS) entry which is preliminary data.</text>
</comment>
<organism evidence="2 3">
    <name type="scientific">Chelatococcus caeni</name>
    <dbReference type="NCBI Taxonomy" id="1348468"/>
    <lineage>
        <taxon>Bacteria</taxon>
        <taxon>Pseudomonadati</taxon>
        <taxon>Pseudomonadota</taxon>
        <taxon>Alphaproteobacteria</taxon>
        <taxon>Hyphomicrobiales</taxon>
        <taxon>Chelatococcaceae</taxon>
        <taxon>Chelatococcus</taxon>
    </lineage>
</organism>
<sequence>MADSKTIKEFLVGLGYKVDASSERKFNASVAAATKHVLALGAALSSAVSGISASVVAIARKFDDLYYASQRTGASVENIRALSYAVSQMGGTYEGARSSIENFGRALRTNPGFGSLIRSLGVATEQNGRLRDTVDVLQDLGKVFSRQPYYIANQYAQALGIDEGTLRALIEGTGKFADEYKRMAERVGLDNKQAAESAKELMREFRSLETAIIVVADKILIELQPTITRYMRDLKEWFLQNEDTIKNALHTILESIRSLTNAFGALVEGIKPVWQAFDRLAESITGQNGLQVAFEAFAIYLTTKWLMRVLGAFSAVGLGWNALLLRLGIVGAGAYIASEGATAVTGITPGQAWESYQKEGLGNINDLRGWWSRNMPTWLGGGGKTAPPTSEQKRAYAKESYLFWRSKGLSHEAALGLVANEQAESGFNPNARGDGGRAHGIFQHHPDRRAKILAGTGIDISTASHADQLKAAYWEMTEGQERATWRALQGVKSAGEAAAIVTRLYERPADIAGESRKRAAIAEGWSELAHGWTAPPAFDPGRFAIGGRSPWQMGGGRTMLMPPDVAGGSSNVNLHQRTEINVLGSSDPAATAQQVAGQQQGVNSTLLRNAQGAFR</sequence>
<feature type="domain" description="Phage tail lysozyme" evidence="1">
    <location>
        <begin position="397"/>
        <end position="526"/>
    </location>
</feature>
<accession>A0A840BVK1</accession>
<evidence type="ECO:0000313" key="2">
    <source>
        <dbReference type="EMBL" id="MBB4017385.1"/>
    </source>
</evidence>
<dbReference type="InterPro" id="IPR041219">
    <property type="entry name" value="Phage_lysozyme2"/>
</dbReference>
<dbReference type="EMBL" id="JACIEN010000002">
    <property type="protein sequence ID" value="MBB4017385.1"/>
    <property type="molecule type" value="Genomic_DNA"/>
</dbReference>
<dbReference type="Pfam" id="PF18013">
    <property type="entry name" value="Phage_lysozyme2"/>
    <property type="match status" value="1"/>
</dbReference>
<name>A0A840BVK1_9HYPH</name>
<keyword evidence="3" id="KW-1185">Reference proteome</keyword>